<keyword evidence="3 6" id="KW-1133">Transmembrane helix</keyword>
<evidence type="ECO:0000256" key="4">
    <source>
        <dbReference type="ARBA" id="ARBA00023136"/>
    </source>
</evidence>
<evidence type="ECO:0000313" key="7">
    <source>
        <dbReference type="EMBL" id="KAG2194642.1"/>
    </source>
</evidence>
<dbReference type="Pfam" id="PF07690">
    <property type="entry name" value="MFS_1"/>
    <property type="match status" value="1"/>
</dbReference>
<reference evidence="7" key="1">
    <citation type="submission" date="2020-12" db="EMBL/GenBank/DDBJ databases">
        <title>Metabolic potential, ecology and presence of endohyphal bacteria is reflected in genomic diversity of Mucoromycotina.</title>
        <authorList>
            <person name="Muszewska A."/>
            <person name="Okrasinska A."/>
            <person name="Steczkiewicz K."/>
            <person name="Drgas O."/>
            <person name="Orlowska M."/>
            <person name="Perlinska-Lenart U."/>
            <person name="Aleksandrzak-Piekarczyk T."/>
            <person name="Szatraj K."/>
            <person name="Zielenkiewicz U."/>
            <person name="Pilsyk S."/>
            <person name="Malc E."/>
            <person name="Mieczkowski P."/>
            <person name="Kruszewska J.S."/>
            <person name="Biernat P."/>
            <person name="Pawlowska J."/>
        </authorList>
    </citation>
    <scope>NUCLEOTIDE SEQUENCE</scope>
    <source>
        <strain evidence="7">WA0000017839</strain>
    </source>
</reference>
<comment type="subcellular location">
    <subcellularLocation>
        <location evidence="1">Membrane</location>
        <topology evidence="1">Multi-pass membrane protein</topology>
    </subcellularLocation>
</comment>
<sequence length="444" mass="49027">MTGSEAGQSKTDEVTPLLPRQRQGSWENDAKRTAKKPSVWYAIAPLFGLTLCFGGLYAPLIQFHTMIFCNRYYQSQSGDNEDIPFENCAIPEVQSIVSEAQAIIVFLTYASRNISMAGAYIITMKYQHIFGVSLLFIAPVLRGILAGDTVVSAAVQSYISDCTTSTERTVAFGHMMSALFLGASIGPSVASIIIKQTGTIMSIFYIVLAINLIFELFVIFVMPESHDFENFQQPPKQQQNFFQRINVFSALHILIRTKSEHANRYALLIAASVIFLFTVIALPPTLLYAMLKFHWTAYEGGFMISISSASKLVVLLFLLPFIAKVFHKDRASAVKHAEEEEVEASTSQVVVVPSDADAIHAISFDIWMIRIGLSAEIITYIVYGLVTTSQGFTLTAIFHSFSALALPSLRSIITRLVSPNEIGELMGAMAILEACASTYIYQII</sequence>
<evidence type="ECO:0000313" key="8">
    <source>
        <dbReference type="Proteomes" id="UP000603453"/>
    </source>
</evidence>
<name>A0A8H7QL36_9FUNG</name>
<dbReference type="GO" id="GO:0022857">
    <property type="term" value="F:transmembrane transporter activity"/>
    <property type="evidence" value="ECO:0007669"/>
    <property type="project" value="InterPro"/>
</dbReference>
<dbReference type="Proteomes" id="UP000603453">
    <property type="component" value="Unassembled WGS sequence"/>
</dbReference>
<dbReference type="GO" id="GO:0016020">
    <property type="term" value="C:membrane"/>
    <property type="evidence" value="ECO:0007669"/>
    <property type="project" value="UniProtKB-SubCell"/>
</dbReference>
<feature type="transmembrane region" description="Helical" evidence="6">
    <location>
        <begin position="265"/>
        <end position="290"/>
    </location>
</feature>
<evidence type="ECO:0000256" key="2">
    <source>
        <dbReference type="ARBA" id="ARBA00022692"/>
    </source>
</evidence>
<keyword evidence="8" id="KW-1185">Reference proteome</keyword>
<keyword evidence="2 6" id="KW-0812">Transmembrane</keyword>
<dbReference type="AlphaFoldDB" id="A0A8H7QL36"/>
<dbReference type="SUPFAM" id="SSF103473">
    <property type="entry name" value="MFS general substrate transporter"/>
    <property type="match status" value="1"/>
</dbReference>
<evidence type="ECO:0000256" key="5">
    <source>
        <dbReference type="SAM" id="MobiDB-lite"/>
    </source>
</evidence>
<feature type="transmembrane region" description="Helical" evidence="6">
    <location>
        <begin position="203"/>
        <end position="221"/>
    </location>
</feature>
<feature type="transmembrane region" description="Helical" evidence="6">
    <location>
        <begin position="171"/>
        <end position="194"/>
    </location>
</feature>
<feature type="transmembrane region" description="Helical" evidence="6">
    <location>
        <begin position="134"/>
        <end position="159"/>
    </location>
</feature>
<organism evidence="7 8">
    <name type="scientific">Mucor saturninus</name>
    <dbReference type="NCBI Taxonomy" id="64648"/>
    <lineage>
        <taxon>Eukaryota</taxon>
        <taxon>Fungi</taxon>
        <taxon>Fungi incertae sedis</taxon>
        <taxon>Mucoromycota</taxon>
        <taxon>Mucoromycotina</taxon>
        <taxon>Mucoromycetes</taxon>
        <taxon>Mucorales</taxon>
        <taxon>Mucorineae</taxon>
        <taxon>Mucoraceae</taxon>
        <taxon>Mucor</taxon>
    </lineage>
</organism>
<evidence type="ECO:0000256" key="1">
    <source>
        <dbReference type="ARBA" id="ARBA00004141"/>
    </source>
</evidence>
<evidence type="ECO:0000256" key="3">
    <source>
        <dbReference type="ARBA" id="ARBA00022989"/>
    </source>
</evidence>
<gene>
    <name evidence="7" type="ORF">INT47_002326</name>
</gene>
<feature type="transmembrane region" description="Helical" evidence="6">
    <location>
        <begin position="302"/>
        <end position="323"/>
    </location>
</feature>
<dbReference type="InterPro" id="IPR011701">
    <property type="entry name" value="MFS"/>
</dbReference>
<comment type="caution">
    <text evidence="7">The sequence shown here is derived from an EMBL/GenBank/DDBJ whole genome shotgun (WGS) entry which is preliminary data.</text>
</comment>
<evidence type="ECO:0000256" key="6">
    <source>
        <dbReference type="SAM" id="Phobius"/>
    </source>
</evidence>
<proteinExistence type="predicted"/>
<dbReference type="PANTHER" id="PTHR23507">
    <property type="entry name" value="ZGC:174356"/>
    <property type="match status" value="1"/>
</dbReference>
<dbReference type="Gene3D" id="1.20.1250.20">
    <property type="entry name" value="MFS general substrate transporter like domains"/>
    <property type="match status" value="1"/>
</dbReference>
<feature type="transmembrane region" description="Helical" evidence="6">
    <location>
        <begin position="39"/>
        <end position="58"/>
    </location>
</feature>
<feature type="transmembrane region" description="Helical" evidence="6">
    <location>
        <begin position="102"/>
        <end position="122"/>
    </location>
</feature>
<dbReference type="InterPro" id="IPR036259">
    <property type="entry name" value="MFS_trans_sf"/>
</dbReference>
<feature type="transmembrane region" description="Helical" evidence="6">
    <location>
        <begin position="367"/>
        <end position="386"/>
    </location>
</feature>
<dbReference type="PANTHER" id="PTHR23507:SF1">
    <property type="entry name" value="FI18259P1-RELATED"/>
    <property type="match status" value="1"/>
</dbReference>
<dbReference type="OrthoDB" id="3026777at2759"/>
<feature type="region of interest" description="Disordered" evidence="5">
    <location>
        <begin position="1"/>
        <end position="30"/>
    </location>
</feature>
<protein>
    <recommendedName>
        <fullName evidence="9">Major facilitator superfamily (MFS) profile domain-containing protein</fullName>
    </recommendedName>
</protein>
<accession>A0A8H7QL36</accession>
<dbReference type="EMBL" id="JAEPRD010000191">
    <property type="protein sequence ID" value="KAG2194642.1"/>
    <property type="molecule type" value="Genomic_DNA"/>
</dbReference>
<keyword evidence="4 6" id="KW-0472">Membrane</keyword>
<evidence type="ECO:0008006" key="9">
    <source>
        <dbReference type="Google" id="ProtNLM"/>
    </source>
</evidence>